<comment type="caution">
    <text evidence="2">The sequence shown here is derived from an EMBL/GenBank/DDBJ whole genome shotgun (WGS) entry which is preliminary data.</text>
</comment>
<feature type="region of interest" description="Disordered" evidence="1">
    <location>
        <begin position="506"/>
        <end position="688"/>
    </location>
</feature>
<dbReference type="Proteomes" id="UP001633002">
    <property type="component" value="Unassembled WGS sequence"/>
</dbReference>
<evidence type="ECO:0000313" key="3">
    <source>
        <dbReference type="Proteomes" id="UP001633002"/>
    </source>
</evidence>
<feature type="compositionally biased region" description="Polar residues" evidence="1">
    <location>
        <begin position="661"/>
        <end position="676"/>
    </location>
</feature>
<feature type="region of interest" description="Disordered" evidence="1">
    <location>
        <begin position="105"/>
        <end position="196"/>
    </location>
</feature>
<feature type="compositionally biased region" description="Polar residues" evidence="1">
    <location>
        <begin position="145"/>
        <end position="154"/>
    </location>
</feature>
<dbReference type="Gene3D" id="3.60.10.10">
    <property type="entry name" value="Endonuclease/exonuclease/phosphatase"/>
    <property type="match status" value="1"/>
</dbReference>
<feature type="compositionally biased region" description="Polar residues" evidence="1">
    <location>
        <begin position="575"/>
        <end position="599"/>
    </location>
</feature>
<feature type="compositionally biased region" description="Polar residues" evidence="1">
    <location>
        <begin position="127"/>
        <end position="137"/>
    </location>
</feature>
<dbReference type="EMBL" id="JBJQOH010000006">
    <property type="protein sequence ID" value="KAL3683823.1"/>
    <property type="molecule type" value="Genomic_DNA"/>
</dbReference>
<organism evidence="2 3">
    <name type="scientific">Riccia sorocarpa</name>
    <dbReference type="NCBI Taxonomy" id="122646"/>
    <lineage>
        <taxon>Eukaryota</taxon>
        <taxon>Viridiplantae</taxon>
        <taxon>Streptophyta</taxon>
        <taxon>Embryophyta</taxon>
        <taxon>Marchantiophyta</taxon>
        <taxon>Marchantiopsida</taxon>
        <taxon>Marchantiidae</taxon>
        <taxon>Marchantiales</taxon>
        <taxon>Ricciaceae</taxon>
        <taxon>Riccia</taxon>
    </lineage>
</organism>
<name>A0ABD3GX36_9MARC</name>
<evidence type="ECO:0000313" key="2">
    <source>
        <dbReference type="EMBL" id="KAL3683823.1"/>
    </source>
</evidence>
<protein>
    <recommendedName>
        <fullName evidence="4">DUF4283 domain-containing protein</fullName>
    </recommendedName>
</protein>
<feature type="compositionally biased region" description="Acidic residues" evidence="1">
    <location>
        <begin position="561"/>
        <end position="570"/>
    </location>
</feature>
<dbReference type="InterPro" id="IPR036691">
    <property type="entry name" value="Endo/exonu/phosph_ase_sf"/>
</dbReference>
<dbReference type="InterPro" id="IPR040256">
    <property type="entry name" value="At4g02000-like"/>
</dbReference>
<dbReference type="AlphaFoldDB" id="A0ABD3GX36"/>
<feature type="compositionally biased region" description="Low complexity" evidence="1">
    <location>
        <begin position="155"/>
        <end position="167"/>
    </location>
</feature>
<dbReference type="SUPFAM" id="SSF56219">
    <property type="entry name" value="DNase I-like"/>
    <property type="match status" value="1"/>
</dbReference>
<feature type="region of interest" description="Disordered" evidence="1">
    <location>
        <begin position="53"/>
        <end position="74"/>
    </location>
</feature>
<reference evidence="2 3" key="1">
    <citation type="submission" date="2024-09" db="EMBL/GenBank/DDBJ databases">
        <title>Chromosome-scale assembly of Riccia sorocarpa.</title>
        <authorList>
            <person name="Paukszto L."/>
        </authorList>
    </citation>
    <scope>NUCLEOTIDE SEQUENCE [LARGE SCALE GENOMIC DNA]</scope>
    <source>
        <strain evidence="2">LP-2024</strain>
        <tissue evidence="2">Aerial parts of the thallus</tissue>
    </source>
</reference>
<evidence type="ECO:0008006" key="4">
    <source>
        <dbReference type="Google" id="ProtNLM"/>
    </source>
</evidence>
<gene>
    <name evidence="2" type="ORF">R1sor_001845</name>
</gene>
<accession>A0ABD3GX36</accession>
<feature type="compositionally biased region" description="Polar residues" evidence="1">
    <location>
        <begin position="606"/>
        <end position="632"/>
    </location>
</feature>
<feature type="compositionally biased region" description="Low complexity" evidence="1">
    <location>
        <begin position="511"/>
        <end position="526"/>
    </location>
</feature>
<keyword evidence="3" id="KW-1185">Reference proteome</keyword>
<dbReference type="PANTHER" id="PTHR31286">
    <property type="entry name" value="GLYCINE-RICH CELL WALL STRUCTURAL PROTEIN 1.8-LIKE"/>
    <property type="match status" value="1"/>
</dbReference>
<feature type="compositionally biased region" description="Polar residues" evidence="1">
    <location>
        <begin position="642"/>
        <end position="654"/>
    </location>
</feature>
<evidence type="ECO:0000256" key="1">
    <source>
        <dbReference type="SAM" id="MobiDB-lite"/>
    </source>
</evidence>
<feature type="compositionally biased region" description="Low complexity" evidence="1">
    <location>
        <begin position="178"/>
        <end position="193"/>
    </location>
</feature>
<proteinExistence type="predicted"/>
<sequence length="1093" mass="124225">MQNTQQITIEECERNQGDEPIVEVEATFIFAANSSPEHANRRPLQEIGQATLLQNYNRRDSKSPIQKKPRAMTSDLSKLAEQIAKNSEEARRLQHLYQLKQASQANPQLQAQPPDPGLGIAGLPSPRTATNAATGSQPRGPKTTDIPSSSKSQVQNTTTPTTQPKNKAPMPTVNAPTNGGVQQQGSGGVNPQPKMFEDRHWNTQHRQTAEMRARARENARAARDRREKAWMSATRSLECIKKNVERFHKEEENQDPPYPELETDSLKPLLDEAEIRESFRALRHDNPPDDGKKSVKVTLNSRKLCNRLAFLREHSFILYTVDILPSRDTIVDWTEVILKQQMGINVTRVRVLNKHCFLITVESKEARDDILLATPLFLGGNHMVFALPWTPTFNPTDIQSSKVPVWVELPHVFPGIESFGEQLLAQIGEVLHTNTRFQECKFHSVKGCLLLDLREELPETIEIEDEDSQESYHQKIVYSSMPDACFCCHQCGHNICNCPERRNRRGPPVQTNAGSNNNNETTTSKNPDQFQTIRSRRQPRPSGAAATTTNRYAVLGSLQADDTDSEDEAEVTIMAQPTNSANQTDKLSDKTNSLNSDNPTVLPLPTTHNQTGPNTGGSSDLNMSDQTDSNNNKRTRDEAERATQTANDTPSHTGKSAAAQGKTQRPTTTQSKNQASKPVHGPRSRAARKSLWAWMEQAWDPGTWVLGRDWNSVESPADREGESLVQLGGERRKWQSLLAHQDLCDAWIDADVRQGPHYTREQVVNDREDKGRLDRIYFTRCEQWAEKVLKVKHDDTVRLSDHKPVLLHLQRRREDNGKKSTYFKTPPDLLQDREIAEEMKLMWTNAGDPGEDPRRKWEWKWREVRRLLIHKNKAGREEHKRTQAKLDLLGDEIKRLRNKDDEASKTAKARLEEETKMLENHLSSIWKRWSCLQWIREGEAPSKFFFNMLKAKRAKEEINLLITDDGQRIETEKGILRELSRFYTNLFTKEPMSTEDIQLRDSVLATVPNKVTPEQNRRLCELPTEEEITDLLKSLPKGKAPGIDGMTSEVLTTLGETAASDAREFILSIWQHKKLSWKQQAGVIKLIPKEGNR</sequence>
<dbReference type="PANTHER" id="PTHR31286:SF180">
    <property type="entry name" value="OS10G0362600 PROTEIN"/>
    <property type="match status" value="1"/>
</dbReference>